<keyword evidence="1" id="KW-0732">Signal</keyword>
<accession>A0AAP5I6M5</accession>
<dbReference type="Proteomes" id="UP000667802">
    <property type="component" value="Unassembled WGS sequence"/>
</dbReference>
<protein>
    <submittedName>
        <fullName evidence="2">Uncharacterized protein</fullName>
    </submittedName>
</protein>
<comment type="caution">
    <text evidence="2">The sequence shown here is derived from an EMBL/GenBank/DDBJ whole genome shotgun (WGS) entry which is preliminary data.</text>
</comment>
<dbReference type="RefSeq" id="WP_208352330.1">
    <property type="nucleotide sequence ID" value="NZ_JAALHA020000002.1"/>
</dbReference>
<proteinExistence type="predicted"/>
<organism evidence="2 3">
    <name type="scientific">Aetokthonos hydrillicola Thurmond2011</name>
    <dbReference type="NCBI Taxonomy" id="2712845"/>
    <lineage>
        <taxon>Bacteria</taxon>
        <taxon>Bacillati</taxon>
        <taxon>Cyanobacteriota</taxon>
        <taxon>Cyanophyceae</taxon>
        <taxon>Nostocales</taxon>
        <taxon>Hapalosiphonaceae</taxon>
        <taxon>Aetokthonos</taxon>
    </lineage>
</organism>
<feature type="signal peptide" evidence="1">
    <location>
        <begin position="1"/>
        <end position="26"/>
    </location>
</feature>
<dbReference type="AlphaFoldDB" id="A0AAP5I6M5"/>
<gene>
    <name evidence="2" type="ORF">G7B40_006125</name>
</gene>
<sequence>MNKKFMAIALASVLAGTLCSFNSASAQRFTTPNDAEDTSGVTQNAIGGADAPGVRLAAFIDGNLGGGTVVRSKGVASFTSPATGLFCIRPSSGINVNNIVPIVSVEQSKSLANDNLVQYRSNGSGCPNGNIAVATFRFNNTSDASGNKFVQADGIAFTIIVP</sequence>
<feature type="chain" id="PRO_5043041671" evidence="1">
    <location>
        <begin position="27"/>
        <end position="162"/>
    </location>
</feature>
<keyword evidence="3" id="KW-1185">Reference proteome</keyword>
<evidence type="ECO:0000313" key="2">
    <source>
        <dbReference type="EMBL" id="MDR9894148.1"/>
    </source>
</evidence>
<dbReference type="EMBL" id="JAALHA020000002">
    <property type="protein sequence ID" value="MDR9894148.1"/>
    <property type="molecule type" value="Genomic_DNA"/>
</dbReference>
<evidence type="ECO:0000313" key="3">
    <source>
        <dbReference type="Proteomes" id="UP000667802"/>
    </source>
</evidence>
<reference evidence="3" key="1">
    <citation type="journal article" date="2021" name="Science">
        <title>Hunting the eagle killer: A cyanobacterial neurotoxin causes vacuolar myelinopathy.</title>
        <authorList>
            <person name="Breinlinger S."/>
            <person name="Phillips T.J."/>
            <person name="Haram B.N."/>
            <person name="Mares J."/>
            <person name="Martinez Yerena J.A."/>
            <person name="Hrouzek P."/>
            <person name="Sobotka R."/>
            <person name="Henderson W.M."/>
            <person name="Schmieder P."/>
            <person name="Williams S.M."/>
            <person name="Lauderdale J.D."/>
            <person name="Wilde H.D."/>
            <person name="Gerrin W."/>
            <person name="Kust A."/>
            <person name="Washington J.W."/>
            <person name="Wagner C."/>
            <person name="Geier B."/>
            <person name="Liebeke M."/>
            <person name="Enke H."/>
            <person name="Niedermeyer T.H.J."/>
            <person name="Wilde S.B."/>
        </authorList>
    </citation>
    <scope>NUCLEOTIDE SEQUENCE [LARGE SCALE GENOMIC DNA]</scope>
    <source>
        <strain evidence="3">Thurmond2011</strain>
    </source>
</reference>
<evidence type="ECO:0000256" key="1">
    <source>
        <dbReference type="SAM" id="SignalP"/>
    </source>
</evidence>
<name>A0AAP5I6M5_9CYAN</name>